<sequence length="419" mass="45883">MTKGLERYLDNVELQATRHPVALVVRYEGHVDLAGLEDAYRLLCVRHPVLRARIHPEGDRHLLEVPQWSSVDVVVRSGGSDEEHLRRIGLEWRIERELARLLVVERDGGGSIAFFADHAIADGMAKSAYLAELWALYVQWASGRRPEVRTDGRLPAAPVDVLRDRLGDHSLPEIVKLVDPDDYEGTEAVRRYITLSPRATADLVATAKAIGTTVNAILCAAVLLAQRRQFDGRDPVDMLCWAPVDLRRRMEPAVGATETTNFIGMSPVTVLVGPDSDLVRLARTVRSRLEAVILNQQPLRDLFARTSGGTSPPVGWNLTNAAVSNLGVVRGFPPGPGARIAGFEVYSHAVKGATPSYVAYTYDGCLGIEAFYRSGTYSVDQVESLVDELKRQLAQATALRGGNDDHPRAGTARAERSAS</sequence>
<evidence type="ECO:0000256" key="8">
    <source>
        <dbReference type="ARBA" id="ARBA00023315"/>
    </source>
</evidence>
<dbReference type="RefSeq" id="WP_191245553.1">
    <property type="nucleotide sequence ID" value="NZ_BNAU01000003.1"/>
</dbReference>
<dbReference type="Gene3D" id="3.30.559.10">
    <property type="entry name" value="Chloramphenicol acetyltransferase-like domain"/>
    <property type="match status" value="1"/>
</dbReference>
<keyword evidence="15" id="KW-1185">Reference proteome</keyword>
<evidence type="ECO:0000256" key="12">
    <source>
        <dbReference type="SAM" id="MobiDB-lite"/>
    </source>
</evidence>
<dbReference type="PANTHER" id="PTHR28037">
    <property type="entry name" value="ALCOHOL O-ACETYLTRANSFERASE 1-RELATED"/>
    <property type="match status" value="1"/>
</dbReference>
<dbReference type="Pfam" id="PF16911">
    <property type="entry name" value="PapA_C"/>
    <property type="match status" value="1"/>
</dbReference>
<evidence type="ECO:0000256" key="6">
    <source>
        <dbReference type="ARBA" id="ARBA00013449"/>
    </source>
</evidence>
<comment type="catalytic activity">
    <reaction evidence="3">
        <text>2 a mycocerosyl-[mycocerosic acid synthase] + a phthiodiolone = a dimycocerosyl phthiodiolone + 2 holo-[mycocerosic acid synthase].</text>
        <dbReference type="EC" id="2.3.1.282"/>
    </reaction>
</comment>
<proteinExistence type="inferred from homology"/>
<evidence type="ECO:0000256" key="2">
    <source>
        <dbReference type="ARBA" id="ARBA00000625"/>
    </source>
</evidence>
<evidence type="ECO:0000313" key="14">
    <source>
        <dbReference type="EMBL" id="GHE98813.1"/>
    </source>
</evidence>
<feature type="compositionally biased region" description="Basic and acidic residues" evidence="12">
    <location>
        <begin position="402"/>
        <end position="419"/>
    </location>
</feature>
<evidence type="ECO:0000256" key="3">
    <source>
        <dbReference type="ARBA" id="ARBA00001907"/>
    </source>
</evidence>
<dbReference type="PANTHER" id="PTHR28037:SF1">
    <property type="entry name" value="ALCOHOL O-ACETYLTRANSFERASE 1-RELATED"/>
    <property type="match status" value="1"/>
</dbReference>
<comment type="similarity">
    <text evidence="4">Belongs to the acyltransferase PapA5 family.</text>
</comment>
<evidence type="ECO:0000313" key="15">
    <source>
        <dbReference type="Proteomes" id="UP000605897"/>
    </source>
</evidence>
<keyword evidence="7" id="KW-0808">Transferase</keyword>
<protein>
    <recommendedName>
        <fullName evidence="6">Phthiocerol/phthiodiolone dimycocerosyl transferase</fullName>
        <ecNumber evidence="5">2.3.1.282</ecNumber>
    </recommendedName>
    <alternativeName>
        <fullName evidence="11">Acyltransferase PapA5</fullName>
    </alternativeName>
    <alternativeName>
        <fullName evidence="9">Phthiocerol/phthiodiolone O-acyltransferase</fullName>
    </alternativeName>
    <alternativeName>
        <fullName evidence="10">Polyketide synthase-associated protein A5</fullName>
    </alternativeName>
</protein>
<dbReference type="InterPro" id="IPR023213">
    <property type="entry name" value="CAT-like_dom_sf"/>
</dbReference>
<keyword evidence="8" id="KW-0012">Acyltransferase</keyword>
<gene>
    <name evidence="14" type="ORF">GCM10017786_34710</name>
</gene>
<comment type="catalytic activity">
    <reaction evidence="2">
        <text>2 a mycocerosyl-[mycocerosic acid synthase] + a phenolphthiocerol = a dimycocerosyl phenolphthiocerol + 2 holo-[mycocerosic acid synthase].</text>
        <dbReference type="EC" id="2.3.1.282"/>
    </reaction>
</comment>
<dbReference type="Gene3D" id="3.30.559.30">
    <property type="entry name" value="Nonribosomal peptide synthetase, condensation domain"/>
    <property type="match status" value="1"/>
</dbReference>
<evidence type="ECO:0000256" key="11">
    <source>
        <dbReference type="ARBA" id="ARBA00033407"/>
    </source>
</evidence>
<evidence type="ECO:0000256" key="9">
    <source>
        <dbReference type="ARBA" id="ARBA00030465"/>
    </source>
</evidence>
<evidence type="ECO:0000256" key="10">
    <source>
        <dbReference type="ARBA" id="ARBA00032317"/>
    </source>
</evidence>
<dbReference type="Proteomes" id="UP000605897">
    <property type="component" value="Unassembled WGS sequence"/>
</dbReference>
<comment type="caution">
    <text evidence="14">The sequence shown here is derived from an EMBL/GenBank/DDBJ whole genome shotgun (WGS) entry which is preliminary data.</text>
</comment>
<name>A0ABQ3J0L5_9PSEU</name>
<evidence type="ECO:0000259" key="13">
    <source>
        <dbReference type="Pfam" id="PF16911"/>
    </source>
</evidence>
<feature type="region of interest" description="Disordered" evidence="12">
    <location>
        <begin position="397"/>
        <end position="419"/>
    </location>
</feature>
<feature type="domain" description="Phthiocerol/phthiodiolone dimycocerosyl transferase C-terminal" evidence="13">
    <location>
        <begin position="188"/>
        <end position="370"/>
    </location>
</feature>
<dbReference type="InterPro" id="IPR031641">
    <property type="entry name" value="PapA_C"/>
</dbReference>
<dbReference type="EC" id="2.3.1.282" evidence="5"/>
<reference evidence="15" key="1">
    <citation type="journal article" date="2019" name="Int. J. Syst. Evol. Microbiol.">
        <title>The Global Catalogue of Microorganisms (GCM) 10K type strain sequencing project: providing services to taxonomists for standard genome sequencing and annotation.</title>
        <authorList>
            <consortium name="The Broad Institute Genomics Platform"/>
            <consortium name="The Broad Institute Genome Sequencing Center for Infectious Disease"/>
            <person name="Wu L."/>
            <person name="Ma J."/>
        </authorList>
    </citation>
    <scope>NUCLEOTIDE SEQUENCE [LARGE SCALE GENOMIC DNA]</scope>
    <source>
        <strain evidence="15">CGMCC 4.7677</strain>
    </source>
</reference>
<evidence type="ECO:0000256" key="5">
    <source>
        <dbReference type="ARBA" id="ARBA00012866"/>
    </source>
</evidence>
<dbReference type="SUPFAM" id="SSF52777">
    <property type="entry name" value="CoA-dependent acyltransferases"/>
    <property type="match status" value="2"/>
</dbReference>
<organism evidence="14 15">
    <name type="scientific">Amycolatopsis deserti</name>
    <dbReference type="NCBI Taxonomy" id="185696"/>
    <lineage>
        <taxon>Bacteria</taxon>
        <taxon>Bacillati</taxon>
        <taxon>Actinomycetota</taxon>
        <taxon>Actinomycetes</taxon>
        <taxon>Pseudonocardiales</taxon>
        <taxon>Pseudonocardiaceae</taxon>
        <taxon>Amycolatopsis</taxon>
    </lineage>
</organism>
<evidence type="ECO:0000256" key="1">
    <source>
        <dbReference type="ARBA" id="ARBA00000026"/>
    </source>
</evidence>
<comment type="catalytic activity">
    <reaction evidence="1">
        <text>2 a mycocerosyl-[mycocerosic acid synthase] + a phthiocerol = a dimycocerosyl phthiocerol + 2 holo-[mycocerosic acid synthase].</text>
        <dbReference type="EC" id="2.3.1.282"/>
    </reaction>
</comment>
<evidence type="ECO:0000256" key="4">
    <source>
        <dbReference type="ARBA" id="ARBA00006558"/>
    </source>
</evidence>
<dbReference type="InterPro" id="IPR052058">
    <property type="entry name" value="Alcohol_O-acetyltransferase"/>
</dbReference>
<dbReference type="EMBL" id="BNAU01000003">
    <property type="protein sequence ID" value="GHE98813.1"/>
    <property type="molecule type" value="Genomic_DNA"/>
</dbReference>
<evidence type="ECO:0000256" key="7">
    <source>
        <dbReference type="ARBA" id="ARBA00022679"/>
    </source>
</evidence>
<accession>A0ABQ3J0L5</accession>